<name>A0A9W7SZX7_9PEZI</name>
<comment type="caution">
    <text evidence="2">The sequence shown here is derived from an EMBL/GenBank/DDBJ whole genome shotgun (WGS) entry which is preliminary data.</text>
</comment>
<evidence type="ECO:0000256" key="1">
    <source>
        <dbReference type="SAM" id="Phobius"/>
    </source>
</evidence>
<dbReference type="Proteomes" id="UP001138500">
    <property type="component" value="Unassembled WGS sequence"/>
</dbReference>
<keyword evidence="1" id="KW-1133">Transmembrane helix</keyword>
<keyword evidence="3" id="KW-1185">Reference proteome</keyword>
<evidence type="ECO:0008006" key="4">
    <source>
        <dbReference type="Google" id="ProtNLM"/>
    </source>
</evidence>
<dbReference type="EMBL" id="RIBY02000225">
    <property type="protein sequence ID" value="KAH9844754.1"/>
    <property type="molecule type" value="Genomic_DNA"/>
</dbReference>
<dbReference type="OrthoDB" id="10389128at2759"/>
<feature type="transmembrane region" description="Helical" evidence="1">
    <location>
        <begin position="113"/>
        <end position="134"/>
    </location>
</feature>
<reference evidence="2 3" key="2">
    <citation type="journal article" date="2021" name="Curr. Genet.">
        <title>Genetic response to nitrogen starvation in the aggressive Eucalyptus foliar pathogen Teratosphaeria destructans.</title>
        <authorList>
            <person name="Havenga M."/>
            <person name="Wingfield B.D."/>
            <person name="Wingfield M.J."/>
            <person name="Dreyer L.L."/>
            <person name="Roets F."/>
            <person name="Aylward J."/>
        </authorList>
    </citation>
    <scope>NUCLEOTIDE SEQUENCE [LARGE SCALE GENOMIC DNA]</scope>
    <source>
        <strain evidence="2">CMW44962</strain>
    </source>
</reference>
<sequence length="175" mass="19093">MMPTITALKVTHALRIFQATCGALLVALSIVCFTNKSHTPHPDVLQSPAFYAITSGAGAIVAAGLGGASSKCEKVSPWVVLVANLVVAVQMSFAFVMSVWVEACRDHDWTCHLANANAAFEMIGLMTALTLIYLDAMMWRRHRKQVKRMARGVENDAWFGQDGERGGLEQWPGKM</sequence>
<dbReference type="AlphaFoldDB" id="A0A9W7SZX7"/>
<feature type="transmembrane region" description="Helical" evidence="1">
    <location>
        <begin position="78"/>
        <end position="101"/>
    </location>
</feature>
<keyword evidence="1" id="KW-0812">Transmembrane</keyword>
<proteinExistence type="predicted"/>
<organism evidence="2 3">
    <name type="scientific">Teratosphaeria destructans</name>
    <dbReference type="NCBI Taxonomy" id="418781"/>
    <lineage>
        <taxon>Eukaryota</taxon>
        <taxon>Fungi</taxon>
        <taxon>Dikarya</taxon>
        <taxon>Ascomycota</taxon>
        <taxon>Pezizomycotina</taxon>
        <taxon>Dothideomycetes</taxon>
        <taxon>Dothideomycetidae</taxon>
        <taxon>Mycosphaerellales</taxon>
        <taxon>Teratosphaeriaceae</taxon>
        <taxon>Teratosphaeria</taxon>
    </lineage>
</organism>
<keyword evidence="1" id="KW-0472">Membrane</keyword>
<evidence type="ECO:0000313" key="2">
    <source>
        <dbReference type="EMBL" id="KAH9844754.1"/>
    </source>
</evidence>
<reference evidence="2 3" key="1">
    <citation type="journal article" date="2018" name="IMA Fungus">
        <title>IMA Genome-F 10: Nine draft genome sequences of Claviceps purpurea s.lat., including C. arundinis, C. humidiphila, and C. cf. spartinae, pseudomolecules for the pitch canker pathogen Fusarium circinatum, draft genome of Davidsoniella eucalypti, Grosmannia galeiformis, Quambalaria eucalypti, and Teratosphaeria destructans.</title>
        <authorList>
            <person name="Wingfield B.D."/>
            <person name="Liu M."/>
            <person name="Nguyen H.D."/>
            <person name="Lane F.A."/>
            <person name="Morgan S.W."/>
            <person name="De Vos L."/>
            <person name="Wilken P.M."/>
            <person name="Duong T.A."/>
            <person name="Aylward J."/>
            <person name="Coetzee M.P."/>
            <person name="Dadej K."/>
            <person name="De Beer Z.W."/>
            <person name="Findlay W."/>
            <person name="Havenga M."/>
            <person name="Kolarik M."/>
            <person name="Menzies J.G."/>
            <person name="Naidoo K."/>
            <person name="Pochopski O."/>
            <person name="Shoukouhi P."/>
            <person name="Santana Q.C."/>
            <person name="Seifert K.A."/>
            <person name="Soal N."/>
            <person name="Steenkamp E.T."/>
            <person name="Tatham C.T."/>
            <person name="van der Nest M.A."/>
            <person name="Wingfield M.J."/>
        </authorList>
    </citation>
    <scope>NUCLEOTIDE SEQUENCE [LARGE SCALE GENOMIC DNA]</scope>
    <source>
        <strain evidence="2">CMW44962</strain>
    </source>
</reference>
<feature type="transmembrane region" description="Helical" evidence="1">
    <location>
        <begin position="48"/>
        <end position="66"/>
    </location>
</feature>
<accession>A0A9W7SZX7</accession>
<protein>
    <recommendedName>
        <fullName evidence="4">MARVEL domain-containing protein</fullName>
    </recommendedName>
</protein>
<evidence type="ECO:0000313" key="3">
    <source>
        <dbReference type="Proteomes" id="UP001138500"/>
    </source>
</evidence>
<gene>
    <name evidence="2" type="ORF">Tdes44962_MAKER07099</name>
</gene>